<dbReference type="InterPro" id="IPR027267">
    <property type="entry name" value="AH/BAR_dom_sf"/>
</dbReference>
<evidence type="ECO:0000256" key="2">
    <source>
        <dbReference type="SAM" id="MobiDB-lite"/>
    </source>
</evidence>
<accession>A0A316W4Q0</accession>
<dbReference type="GO" id="GO:0035091">
    <property type="term" value="F:phosphatidylinositol binding"/>
    <property type="evidence" value="ECO:0007669"/>
    <property type="project" value="InterPro"/>
</dbReference>
<dbReference type="InterPro" id="IPR036871">
    <property type="entry name" value="PX_dom_sf"/>
</dbReference>
<dbReference type="Gene3D" id="1.20.1270.60">
    <property type="entry name" value="Arfaptin homology (AH) domain/BAR domain"/>
    <property type="match status" value="1"/>
</dbReference>
<dbReference type="InterPro" id="IPR019497">
    <property type="entry name" value="Sorting_nexin_WASP-bd-dom"/>
</dbReference>
<dbReference type="Pfam" id="PF10456">
    <property type="entry name" value="BAR_3_WASP_bdg"/>
    <property type="match status" value="1"/>
</dbReference>
<feature type="compositionally biased region" description="Polar residues" evidence="2">
    <location>
        <begin position="680"/>
        <end position="698"/>
    </location>
</feature>
<dbReference type="Proteomes" id="UP000245783">
    <property type="component" value="Unassembled WGS sequence"/>
</dbReference>
<feature type="coiled-coil region" evidence="1">
    <location>
        <begin position="1202"/>
        <end position="1232"/>
    </location>
</feature>
<protein>
    <recommendedName>
        <fullName evidence="3">PX domain-containing protein</fullName>
    </recommendedName>
</protein>
<dbReference type="PROSITE" id="PS50195">
    <property type="entry name" value="PX"/>
    <property type="match status" value="1"/>
</dbReference>
<dbReference type="InParanoid" id="A0A316W4Q0"/>
<feature type="compositionally biased region" description="Polar residues" evidence="2">
    <location>
        <begin position="621"/>
        <end position="637"/>
    </location>
</feature>
<feature type="compositionally biased region" description="Low complexity" evidence="2">
    <location>
        <begin position="553"/>
        <end position="564"/>
    </location>
</feature>
<feature type="compositionally biased region" description="Acidic residues" evidence="2">
    <location>
        <begin position="63"/>
        <end position="76"/>
    </location>
</feature>
<dbReference type="GeneID" id="37035019"/>
<feature type="compositionally biased region" description="Low complexity" evidence="2">
    <location>
        <begin position="1"/>
        <end position="18"/>
    </location>
</feature>
<dbReference type="EMBL" id="KZ819358">
    <property type="protein sequence ID" value="PWN44860.1"/>
    <property type="molecule type" value="Genomic_DNA"/>
</dbReference>
<feature type="region of interest" description="Disordered" evidence="2">
    <location>
        <begin position="302"/>
        <end position="335"/>
    </location>
</feature>
<feature type="region of interest" description="Disordered" evidence="2">
    <location>
        <begin position="1"/>
        <end position="194"/>
    </location>
</feature>
<evidence type="ECO:0000313" key="4">
    <source>
        <dbReference type="EMBL" id="PWN44860.1"/>
    </source>
</evidence>
<evidence type="ECO:0000259" key="3">
    <source>
        <dbReference type="PROSITE" id="PS50195"/>
    </source>
</evidence>
<proteinExistence type="predicted"/>
<evidence type="ECO:0000256" key="1">
    <source>
        <dbReference type="SAM" id="Coils"/>
    </source>
</evidence>
<dbReference type="Gene3D" id="3.30.1520.10">
    <property type="entry name" value="Phox-like domain"/>
    <property type="match status" value="1"/>
</dbReference>
<evidence type="ECO:0000313" key="5">
    <source>
        <dbReference type="Proteomes" id="UP000245783"/>
    </source>
</evidence>
<dbReference type="PANTHER" id="PTHR45827">
    <property type="entry name" value="SORTING NEXIN"/>
    <property type="match status" value="1"/>
</dbReference>
<dbReference type="PANTHER" id="PTHR45827:SF1">
    <property type="entry name" value="SORTING NEXIN"/>
    <property type="match status" value="1"/>
</dbReference>
<keyword evidence="5" id="KW-1185">Reference proteome</keyword>
<feature type="compositionally biased region" description="Polar residues" evidence="2">
    <location>
        <begin position="310"/>
        <end position="320"/>
    </location>
</feature>
<dbReference type="OrthoDB" id="10254720at2759"/>
<reference evidence="4 5" key="1">
    <citation type="journal article" date="2018" name="Mol. Biol. Evol.">
        <title>Broad Genomic Sampling Reveals a Smut Pathogenic Ancestry of the Fungal Clade Ustilaginomycotina.</title>
        <authorList>
            <person name="Kijpornyongpan T."/>
            <person name="Mondo S.J."/>
            <person name="Barry K."/>
            <person name="Sandor L."/>
            <person name="Lee J."/>
            <person name="Lipzen A."/>
            <person name="Pangilinan J."/>
            <person name="LaButti K."/>
            <person name="Hainaut M."/>
            <person name="Henrissat B."/>
            <person name="Grigoriev I.V."/>
            <person name="Spatafora J.W."/>
            <person name="Aime M.C."/>
        </authorList>
    </citation>
    <scope>NUCLEOTIDE SEQUENCE [LARGE SCALE GENOMIC DNA]</scope>
    <source>
        <strain evidence="4 5">MCA 4658</strain>
    </source>
</reference>
<dbReference type="Pfam" id="PF00787">
    <property type="entry name" value="PX"/>
    <property type="match status" value="1"/>
</dbReference>
<organism evidence="4 5">
    <name type="scientific">Ceraceosorus guamensis</name>
    <dbReference type="NCBI Taxonomy" id="1522189"/>
    <lineage>
        <taxon>Eukaryota</taxon>
        <taxon>Fungi</taxon>
        <taxon>Dikarya</taxon>
        <taxon>Basidiomycota</taxon>
        <taxon>Ustilaginomycotina</taxon>
        <taxon>Exobasidiomycetes</taxon>
        <taxon>Ceraceosorales</taxon>
        <taxon>Ceraceosoraceae</taxon>
        <taxon>Ceraceosorus</taxon>
    </lineage>
</organism>
<feature type="compositionally biased region" description="Polar residues" evidence="2">
    <location>
        <begin position="112"/>
        <end position="121"/>
    </location>
</feature>
<dbReference type="InterPro" id="IPR001683">
    <property type="entry name" value="PX_dom"/>
</dbReference>
<dbReference type="GO" id="GO:0006897">
    <property type="term" value="P:endocytosis"/>
    <property type="evidence" value="ECO:0007669"/>
    <property type="project" value="TreeGrafter"/>
</dbReference>
<keyword evidence="1" id="KW-0175">Coiled coil</keyword>
<sequence>MPSIEAARASASALVASAPTPFSTQRGPRPPPKPSHLATWKSRRGRSPTPSEAAASDFGAEFSSDDEDASDDDDTDGGATLARRSVRIDDTLRGAQVDTIQEATAKGKKSAPHSSAQTTGRTPLKNIWATEKATYSASSSAPSLRPHADSLEEAESLSSSPMASRHSRYASALSTLRGRPNGQQQAEEARETEGLGVDVASWLRGAGAERHSGRPPSLVGTIRDQPWTRRDVSEASAASTTPVATLKARDVTGVISGDVAGTNSQVGEMAGISAGEEALTKTDAPKATVEAVRATSLATGIERGARDEAQVSTSKGSEQGSAIALADEPSPNEAQPFRPESIAMESDEAAVLLPQGPRLGGGGGQSQEVVESVPKLVTSLHPGTGHALSAPSASLSAPPAAAAVSDVEQPNILLRPPPTQPKFSGRPARALFEFAGEATFNELTLRAGQTFEVLVPELRGGWSLALLRDPATGAEKRGLVPVGWYCYIQEFATSPHSGPAAAQGMGSPPKALALDTIPEPISECEGIDEAPSSGFTTLPGSTLGATSSLMTRSNSNASTSSASKRLANARAAAARTGSVRVQSPIDEDELRRPASGVGVFSSGSLGTSPALKALEALHAANSESSASHTQIEKATTTIKKRPQTNGVPAAPVDVPGSDLESPPVNLPTHDQLLSSHDDGVSTSAVEQGDATQTSSTFTWKGPGGLLGGRKFNRFSPFVTSGVEAFLLSRKPQDVASHAPSSSHDDGAFDFEEDSTALEGLAPRPQDVQHVTSGAHGPVWKSRAKAFHVVVHSPEARWDSRGAAYTAYAVTSLFGDADAAQYAQHTDAEGKSIWSPYDPALPPETPLESLSVWRRFSQFHWLALYISRRAPLLAQSLPPVPPKMRAGKSRLEAAFVEDRRRALGNWLGRLIRHPVARTDPGVLFFLGCADENEWNARAPRLLREARVSIESTTSSSGPTANFFARTTYDPWGFDVGEAEEAGERLQAFNAAYERGMGEASGPFGMGIMGAFNQMRETSRREGESFRHTSRALLRLTTGAGLGPKGHAAHSESNESESAYGPAMGRLGTRGESGATNEDGAWCWRPDCKDCIAATRSTQSLALALEDVGDLHDYHAREALLLQHERLRALSRPAAQHAAILEVHRQTLALYREAVGDDGDEESTVRGAEADAMAARCETVLNITMSEMDRIHGERVEDWISVGRNLLDDQIALHENVLQRLQQARADYQNASLTNLQSSGPILHSSQALAELVDPLSNNGATEPLAQPTAPVLHPGVLSTTFRPVTLAGEMIGNLFGSSQGPTEEEMDRSTLATGGNGYAQNVGTVRSVSNAAQQKYLGEGTLGSKKNTPQSKGWSFW</sequence>
<dbReference type="RefSeq" id="XP_025372020.1">
    <property type="nucleotide sequence ID" value="XM_025513149.1"/>
</dbReference>
<feature type="compositionally biased region" description="Polar residues" evidence="2">
    <location>
        <begin position="133"/>
        <end position="142"/>
    </location>
</feature>
<dbReference type="GO" id="GO:0097320">
    <property type="term" value="P:plasma membrane tubulation"/>
    <property type="evidence" value="ECO:0007669"/>
    <property type="project" value="TreeGrafter"/>
</dbReference>
<dbReference type="GO" id="GO:0005886">
    <property type="term" value="C:plasma membrane"/>
    <property type="evidence" value="ECO:0007669"/>
    <property type="project" value="TreeGrafter"/>
</dbReference>
<feature type="region of interest" description="Disordered" evidence="2">
    <location>
        <begin position="1037"/>
        <end position="1076"/>
    </location>
</feature>
<feature type="domain" description="PX" evidence="3">
    <location>
        <begin position="785"/>
        <end position="931"/>
    </location>
</feature>
<feature type="region of interest" description="Disordered" evidence="2">
    <location>
        <begin position="207"/>
        <end position="242"/>
    </location>
</feature>
<dbReference type="GO" id="GO:0031410">
    <property type="term" value="C:cytoplasmic vesicle"/>
    <property type="evidence" value="ECO:0007669"/>
    <property type="project" value="TreeGrafter"/>
</dbReference>
<dbReference type="GO" id="GO:0016197">
    <property type="term" value="P:endosomal transport"/>
    <property type="evidence" value="ECO:0007669"/>
    <property type="project" value="TreeGrafter"/>
</dbReference>
<name>A0A316W4Q0_9BASI</name>
<dbReference type="SUPFAM" id="SSF64268">
    <property type="entry name" value="PX domain"/>
    <property type="match status" value="1"/>
</dbReference>
<feature type="region of interest" description="Disordered" evidence="2">
    <location>
        <begin position="620"/>
        <end position="702"/>
    </location>
</feature>
<dbReference type="STRING" id="1522189.A0A316W4Q0"/>
<dbReference type="SMART" id="SM00312">
    <property type="entry name" value="PX"/>
    <property type="match status" value="1"/>
</dbReference>
<feature type="compositionally biased region" description="Polar residues" evidence="2">
    <location>
        <begin position="533"/>
        <end position="552"/>
    </location>
</feature>
<gene>
    <name evidence="4" type="ORF">IE81DRAFT_320829</name>
</gene>
<feature type="region of interest" description="Disordered" evidence="2">
    <location>
        <begin position="528"/>
        <end position="564"/>
    </location>
</feature>